<evidence type="ECO:0000313" key="1">
    <source>
        <dbReference type="EMBL" id="KAF4631535.1"/>
    </source>
</evidence>
<keyword evidence="2" id="KW-1185">Reference proteome</keyword>
<proteinExistence type="predicted"/>
<evidence type="ECO:0000313" key="2">
    <source>
        <dbReference type="Proteomes" id="UP000566819"/>
    </source>
</evidence>
<comment type="caution">
    <text evidence="1">The sequence shown here is derived from an EMBL/GenBank/DDBJ whole genome shotgun (WGS) entry which is preliminary data.</text>
</comment>
<reference evidence="1 2" key="1">
    <citation type="submission" date="2020-03" db="EMBL/GenBank/DDBJ databases">
        <title>Draft Genome Sequence of Cudoniella acicularis.</title>
        <authorList>
            <person name="Buettner E."/>
            <person name="Kellner H."/>
        </authorList>
    </citation>
    <scope>NUCLEOTIDE SEQUENCE [LARGE SCALE GENOMIC DNA]</scope>
    <source>
        <strain evidence="1 2">DSM 108380</strain>
    </source>
</reference>
<dbReference type="EMBL" id="JAAMPI010000434">
    <property type="protein sequence ID" value="KAF4631535.1"/>
    <property type="molecule type" value="Genomic_DNA"/>
</dbReference>
<dbReference type="Proteomes" id="UP000566819">
    <property type="component" value="Unassembled WGS sequence"/>
</dbReference>
<name>A0A8H4RK70_9HELO</name>
<protein>
    <submittedName>
        <fullName evidence="1">Uncharacterized protein</fullName>
    </submittedName>
</protein>
<organism evidence="1 2">
    <name type="scientific">Cudoniella acicularis</name>
    <dbReference type="NCBI Taxonomy" id="354080"/>
    <lineage>
        <taxon>Eukaryota</taxon>
        <taxon>Fungi</taxon>
        <taxon>Dikarya</taxon>
        <taxon>Ascomycota</taxon>
        <taxon>Pezizomycotina</taxon>
        <taxon>Leotiomycetes</taxon>
        <taxon>Helotiales</taxon>
        <taxon>Tricladiaceae</taxon>
        <taxon>Cudoniella</taxon>
    </lineage>
</organism>
<accession>A0A8H4RK70</accession>
<sequence length="206" mass="22339">MPITELIAPGFKQDEATREAYSSTVLPYLVKIVTGAPGNLSKHAGNILISNSTDVSLAFRPVLGLGWNSVADFQAFVSSQAFLDFRPLGLPLSAETTPVPPQLYDTDIEPKSVYGSALTEVFRIKIGEDEEKKANVKEAWENFVKSIGAVKTLSGVSVNVPEKTFVGMIGYKSEEARKNTYSIVELEVFKGKVGVLDSFVAAFNTL</sequence>
<dbReference type="AlphaFoldDB" id="A0A8H4RK70"/>
<gene>
    <name evidence="1" type="ORF">G7Y89_g6594</name>
</gene>
<dbReference type="OrthoDB" id="4425169at2759"/>